<keyword evidence="2 12" id="KW-0004">4Fe-4S</keyword>
<dbReference type="HAMAP" id="MF_00942">
    <property type="entry name" value="Nth"/>
    <property type="match status" value="1"/>
</dbReference>
<evidence type="ECO:0000313" key="14">
    <source>
        <dbReference type="EMBL" id="QGF25057.1"/>
    </source>
</evidence>
<dbReference type="InterPro" id="IPR005759">
    <property type="entry name" value="Nth"/>
</dbReference>
<dbReference type="InterPro" id="IPR003265">
    <property type="entry name" value="HhH-GPD_domain"/>
</dbReference>
<keyword evidence="4 12" id="KW-0227">DNA damage</keyword>
<dbReference type="GO" id="GO:0019104">
    <property type="term" value="F:DNA N-glycosylase activity"/>
    <property type="evidence" value="ECO:0007669"/>
    <property type="project" value="UniProtKB-UniRule"/>
</dbReference>
<evidence type="ECO:0000259" key="13">
    <source>
        <dbReference type="SMART" id="SM00478"/>
    </source>
</evidence>
<dbReference type="SUPFAM" id="SSF48150">
    <property type="entry name" value="DNA-glycosylase"/>
    <property type="match status" value="1"/>
</dbReference>
<dbReference type="InterPro" id="IPR004036">
    <property type="entry name" value="Endonuclease-III-like_CS2"/>
</dbReference>
<evidence type="ECO:0000256" key="12">
    <source>
        <dbReference type="HAMAP-Rule" id="MF_00942"/>
    </source>
</evidence>
<dbReference type="EC" id="4.2.99.18" evidence="12"/>
<dbReference type="Proteomes" id="UP000386847">
    <property type="component" value="Chromosome"/>
</dbReference>
<dbReference type="InterPro" id="IPR011257">
    <property type="entry name" value="DNA_glycosylase"/>
</dbReference>
<dbReference type="SMART" id="SM00525">
    <property type="entry name" value="FES"/>
    <property type="match status" value="1"/>
</dbReference>
<dbReference type="KEGG" id="rain:Rai3103_03200"/>
<comment type="similarity">
    <text evidence="1 12">Belongs to the Nth/MutY family.</text>
</comment>
<dbReference type="Gene3D" id="1.10.1670.10">
    <property type="entry name" value="Helix-hairpin-Helix base-excision DNA repair enzymes (C-terminal)"/>
    <property type="match status" value="1"/>
</dbReference>
<evidence type="ECO:0000256" key="6">
    <source>
        <dbReference type="ARBA" id="ARBA00023004"/>
    </source>
</evidence>
<dbReference type="GO" id="GO:0006285">
    <property type="term" value="P:base-excision repair, AP site formation"/>
    <property type="evidence" value="ECO:0007669"/>
    <property type="project" value="TreeGrafter"/>
</dbReference>
<keyword evidence="6 12" id="KW-0408">Iron</keyword>
<dbReference type="PROSITE" id="PS01155">
    <property type="entry name" value="ENDONUCLEASE_III_2"/>
    <property type="match status" value="1"/>
</dbReference>
<dbReference type="InterPro" id="IPR004035">
    <property type="entry name" value="Endouclease-III_FeS-bd_BS"/>
</dbReference>
<evidence type="ECO:0000256" key="10">
    <source>
        <dbReference type="ARBA" id="ARBA00023239"/>
    </source>
</evidence>
<dbReference type="InterPro" id="IPR003651">
    <property type="entry name" value="Endonuclease3_FeS-loop_motif"/>
</dbReference>
<keyword evidence="11 12" id="KW-0326">Glycosidase</keyword>
<evidence type="ECO:0000256" key="8">
    <source>
        <dbReference type="ARBA" id="ARBA00023125"/>
    </source>
</evidence>
<keyword evidence="5 12" id="KW-0378">Hydrolase</keyword>
<comment type="cofactor">
    <cofactor evidence="12">
        <name>[4Fe-4S] cluster</name>
        <dbReference type="ChEBI" id="CHEBI:49883"/>
    </cofactor>
    <text evidence="12">Binds 1 [4Fe-4S] cluster.</text>
</comment>
<dbReference type="GO" id="GO:0003677">
    <property type="term" value="F:DNA binding"/>
    <property type="evidence" value="ECO:0007669"/>
    <property type="project" value="UniProtKB-UniRule"/>
</dbReference>
<keyword evidence="10 12" id="KW-0456">Lyase</keyword>
<dbReference type="PROSITE" id="PS00764">
    <property type="entry name" value="ENDONUCLEASE_III_1"/>
    <property type="match status" value="1"/>
</dbReference>
<evidence type="ECO:0000256" key="1">
    <source>
        <dbReference type="ARBA" id="ARBA00008343"/>
    </source>
</evidence>
<dbReference type="PANTHER" id="PTHR10359">
    <property type="entry name" value="A/G-SPECIFIC ADENINE GLYCOSYLASE/ENDONUCLEASE III"/>
    <property type="match status" value="1"/>
</dbReference>
<feature type="binding site" evidence="12">
    <location>
        <position position="264"/>
    </location>
    <ligand>
        <name>[4Fe-4S] cluster</name>
        <dbReference type="ChEBI" id="CHEBI:49883"/>
    </ligand>
</feature>
<dbReference type="CDD" id="cd00056">
    <property type="entry name" value="ENDO3c"/>
    <property type="match status" value="1"/>
</dbReference>
<dbReference type="GO" id="GO:0140078">
    <property type="term" value="F:class I DNA-(apurinic or apyrimidinic site) endonuclease activity"/>
    <property type="evidence" value="ECO:0007669"/>
    <property type="project" value="UniProtKB-EC"/>
</dbReference>
<evidence type="ECO:0000313" key="15">
    <source>
        <dbReference type="Proteomes" id="UP000386847"/>
    </source>
</evidence>
<keyword evidence="7 12" id="KW-0411">Iron-sulfur</keyword>
<feature type="binding site" evidence="12">
    <location>
        <position position="267"/>
    </location>
    <ligand>
        <name>[4Fe-4S] cluster</name>
        <dbReference type="ChEBI" id="CHEBI:49883"/>
    </ligand>
</feature>
<evidence type="ECO:0000256" key="3">
    <source>
        <dbReference type="ARBA" id="ARBA00022723"/>
    </source>
</evidence>
<feature type="domain" description="HhH-GPD" evidence="13">
    <location>
        <begin position="108"/>
        <end position="255"/>
    </location>
</feature>
<accession>A0A5Q2FGZ4</accession>
<organism evidence="14 15">
    <name type="scientific">Raineyella fluvialis</name>
    <dbReference type="NCBI Taxonomy" id="2662261"/>
    <lineage>
        <taxon>Bacteria</taxon>
        <taxon>Bacillati</taxon>
        <taxon>Actinomycetota</taxon>
        <taxon>Actinomycetes</taxon>
        <taxon>Propionibacteriales</taxon>
        <taxon>Propionibacteriaceae</taxon>
        <taxon>Raineyella</taxon>
    </lineage>
</organism>
<evidence type="ECO:0000256" key="11">
    <source>
        <dbReference type="ARBA" id="ARBA00023295"/>
    </source>
</evidence>
<keyword evidence="14" id="KW-0255">Endonuclease</keyword>
<dbReference type="NCBIfam" id="TIGR01083">
    <property type="entry name" value="nth"/>
    <property type="match status" value="1"/>
</dbReference>
<dbReference type="Pfam" id="PF00730">
    <property type="entry name" value="HhH-GPD"/>
    <property type="match status" value="1"/>
</dbReference>
<protein>
    <recommendedName>
        <fullName evidence="12">Endonuclease III</fullName>
        <ecNumber evidence="12">4.2.99.18</ecNumber>
    </recommendedName>
    <alternativeName>
        <fullName evidence="12">DNA-(apurinic or apyrimidinic site) lyase</fullName>
    </alternativeName>
</protein>
<keyword evidence="8 12" id="KW-0238">DNA-binding</keyword>
<keyword evidence="9 12" id="KW-0234">DNA repair</keyword>
<keyword evidence="15" id="KW-1185">Reference proteome</keyword>
<dbReference type="GO" id="GO:0046872">
    <property type="term" value="F:metal ion binding"/>
    <property type="evidence" value="ECO:0007669"/>
    <property type="project" value="UniProtKB-KW"/>
</dbReference>
<feature type="binding site" evidence="12">
    <location>
        <position position="257"/>
    </location>
    <ligand>
        <name>[4Fe-4S] cluster</name>
        <dbReference type="ChEBI" id="CHEBI:49883"/>
    </ligand>
</feature>
<comment type="catalytic activity">
    <reaction evidence="12">
        <text>2'-deoxyribonucleotide-(2'-deoxyribose 5'-phosphate)-2'-deoxyribonucleotide-DNA = a 3'-end 2'-deoxyribonucleotide-(2,3-dehydro-2,3-deoxyribose 5'-phosphate)-DNA + a 5'-end 5'-phospho-2'-deoxyribonucleoside-DNA + H(+)</text>
        <dbReference type="Rhea" id="RHEA:66592"/>
        <dbReference type="Rhea" id="RHEA-COMP:13180"/>
        <dbReference type="Rhea" id="RHEA-COMP:16897"/>
        <dbReference type="Rhea" id="RHEA-COMP:17067"/>
        <dbReference type="ChEBI" id="CHEBI:15378"/>
        <dbReference type="ChEBI" id="CHEBI:136412"/>
        <dbReference type="ChEBI" id="CHEBI:157695"/>
        <dbReference type="ChEBI" id="CHEBI:167181"/>
        <dbReference type="EC" id="4.2.99.18"/>
    </reaction>
</comment>
<keyword evidence="3 12" id="KW-0479">Metal-binding</keyword>
<reference evidence="14 15" key="1">
    <citation type="submission" date="2019-10" db="EMBL/GenBank/DDBJ databases">
        <title>Genomic analysis of Raineyella sp. CBA3103.</title>
        <authorList>
            <person name="Roh S.W."/>
        </authorList>
    </citation>
    <scope>NUCLEOTIDE SEQUENCE [LARGE SCALE GENOMIC DNA]</scope>
    <source>
        <strain evidence="14 15">CBA3103</strain>
    </source>
</reference>
<dbReference type="SMART" id="SM00478">
    <property type="entry name" value="ENDO3c"/>
    <property type="match status" value="1"/>
</dbReference>
<dbReference type="Pfam" id="PF10576">
    <property type="entry name" value="EndIII_4Fe-2S"/>
    <property type="match status" value="1"/>
</dbReference>
<keyword evidence="14" id="KW-0540">Nuclease</keyword>
<proteinExistence type="inferred from homology"/>
<evidence type="ECO:0000256" key="9">
    <source>
        <dbReference type="ARBA" id="ARBA00023204"/>
    </source>
</evidence>
<feature type="binding site" evidence="12">
    <location>
        <position position="273"/>
    </location>
    <ligand>
        <name>[4Fe-4S] cluster</name>
        <dbReference type="ChEBI" id="CHEBI:49883"/>
    </ligand>
</feature>
<dbReference type="GO" id="GO:0051539">
    <property type="term" value="F:4 iron, 4 sulfur cluster binding"/>
    <property type="evidence" value="ECO:0007669"/>
    <property type="project" value="UniProtKB-UniRule"/>
</dbReference>
<dbReference type="EMBL" id="CP045725">
    <property type="protein sequence ID" value="QGF25057.1"/>
    <property type="molecule type" value="Genomic_DNA"/>
</dbReference>
<dbReference type="Gene3D" id="1.10.340.30">
    <property type="entry name" value="Hypothetical protein, domain 2"/>
    <property type="match status" value="1"/>
</dbReference>
<dbReference type="PANTHER" id="PTHR10359:SF18">
    <property type="entry name" value="ENDONUCLEASE III"/>
    <property type="match status" value="1"/>
</dbReference>
<gene>
    <name evidence="12 14" type="primary">nth</name>
    <name evidence="14" type="ORF">Rai3103_03200</name>
</gene>
<sequence>MLEHVRIHFSSCAGRGYAPRLAVQREPCRRGWVGRSHVPRERLPAPAVGRGGYPAGVSARDALDGRETRTALVRRARRIDRILAETYPDARAELDFGSAWELLVATILSAQTTDVRVNATTPVLFDRWPDPEALAGADRTELEEVLRPLGFYRAKSEALLRLGRRVLDDFGGEVPRTLPELVTLPGVGRKTANVVLGNAFGVPGITVDTHFGRLARRFGWTTQTDPDKVEAEVGALFPPRDWVMLCHHLIWHGRRRCHARRPACGACPVAALCPAYGEGETDPVKAAALVREPRG</sequence>
<dbReference type="InterPro" id="IPR023170">
    <property type="entry name" value="HhH_base_excis_C"/>
</dbReference>
<dbReference type="Pfam" id="PF00633">
    <property type="entry name" value="HHH"/>
    <property type="match status" value="1"/>
</dbReference>
<dbReference type="AlphaFoldDB" id="A0A5Q2FGZ4"/>
<dbReference type="FunFam" id="1.10.1670.10:FF:000001">
    <property type="entry name" value="Endonuclease III"/>
    <property type="match status" value="1"/>
</dbReference>
<evidence type="ECO:0000256" key="5">
    <source>
        <dbReference type="ARBA" id="ARBA00022801"/>
    </source>
</evidence>
<name>A0A5Q2FGZ4_9ACTN</name>
<evidence type="ECO:0000256" key="4">
    <source>
        <dbReference type="ARBA" id="ARBA00022763"/>
    </source>
</evidence>
<evidence type="ECO:0000256" key="7">
    <source>
        <dbReference type="ARBA" id="ARBA00023014"/>
    </source>
</evidence>
<dbReference type="InterPro" id="IPR000445">
    <property type="entry name" value="HhH_motif"/>
</dbReference>
<evidence type="ECO:0000256" key="2">
    <source>
        <dbReference type="ARBA" id="ARBA00022485"/>
    </source>
</evidence>
<comment type="function">
    <text evidence="12">DNA repair enzyme that has both DNA N-glycosylase activity and AP-lyase activity. The DNA N-glycosylase activity releases various damaged pyrimidines from DNA by cleaving the N-glycosidic bond, leaving an AP (apurinic/apyrimidinic) site. The AP-lyase activity cleaves the phosphodiester bond 3' to the AP site by a beta-elimination, leaving a 3'-terminal unsaturated sugar and a product with a terminal 5'-phosphate.</text>
</comment>
<dbReference type="FunFam" id="1.10.340.30:FF:000001">
    <property type="entry name" value="Endonuclease III"/>
    <property type="match status" value="1"/>
</dbReference>